<dbReference type="GO" id="GO:0002098">
    <property type="term" value="P:tRNA wobble uridine modification"/>
    <property type="evidence" value="ECO:0007669"/>
    <property type="project" value="InterPro"/>
</dbReference>
<dbReference type="AlphaFoldDB" id="A0A2R5LH31"/>
<proteinExistence type="inferred from homology"/>
<dbReference type="UniPathway" id="UPA00988"/>
<protein>
    <recommendedName>
        <fullName evidence="3">Elongator complex protein 6</fullName>
    </recommendedName>
</protein>
<dbReference type="PANTHER" id="PTHR16184">
    <property type="entry name" value="ELONGATOR COMPLEX PROTEIN 6"/>
    <property type="match status" value="1"/>
</dbReference>
<dbReference type="Pfam" id="PF09807">
    <property type="entry name" value="ELP6"/>
    <property type="match status" value="1"/>
</dbReference>
<evidence type="ECO:0000256" key="1">
    <source>
        <dbReference type="ARBA" id="ARBA00005043"/>
    </source>
</evidence>
<organism evidence="4">
    <name type="scientific">Ornithodoros turicata</name>
    <dbReference type="NCBI Taxonomy" id="34597"/>
    <lineage>
        <taxon>Eukaryota</taxon>
        <taxon>Metazoa</taxon>
        <taxon>Ecdysozoa</taxon>
        <taxon>Arthropoda</taxon>
        <taxon>Chelicerata</taxon>
        <taxon>Arachnida</taxon>
        <taxon>Acari</taxon>
        <taxon>Parasitiformes</taxon>
        <taxon>Ixodida</taxon>
        <taxon>Ixodoidea</taxon>
        <taxon>Argasidae</taxon>
        <taxon>Ornithodorinae</taxon>
        <taxon>Ornithodoros</taxon>
    </lineage>
</organism>
<sequence>MFLELNSFLDFDDAPSASRLIFVSSSDVPDHGFVLNHLLMLYLKTGRRVFQINFVNQETFYSNTCQRLGIRLTQYKEKKAYFNFDCMRLLKQYISDCGENTTHPFDFVCQKEGERNLEGLSSEIVKTVLDFQGQNPSDVLLVIDDLTILQTLGVPNSDMIRFLHLLRTRSNARIVVGAKWLEDDHSSSQLCCYLAHLANMCIRVQGLPTGYSSDIHGQISVMHRNEKMVEKSKKMHFRLEEKGVKLFPVGLHKVPMKI</sequence>
<dbReference type="PANTHER" id="PTHR16184:SF6">
    <property type="entry name" value="ELONGATOR COMPLEX PROTEIN 6"/>
    <property type="match status" value="1"/>
</dbReference>
<evidence type="ECO:0000313" key="4">
    <source>
        <dbReference type="EMBL" id="MBY08830.1"/>
    </source>
</evidence>
<accession>A0A2R5LH31</accession>
<reference evidence="4" key="1">
    <citation type="submission" date="2018-03" db="EMBL/GenBank/DDBJ databases">
        <title>The relapsing fever spirochete Borrelia turicatae persists in the highly oxidative environment of its soft-bodied tick vector.</title>
        <authorList>
            <person name="Bourret T.J."/>
            <person name="Boyle W.K."/>
            <person name="Valenzuela J.G."/>
            <person name="Oliveira F."/>
            <person name="Lopez J.E."/>
        </authorList>
    </citation>
    <scope>NUCLEOTIDE SEQUENCE</scope>
    <source>
        <strain evidence="4">Kansas strain/isolate</strain>
        <tissue evidence="4">Salivary glands</tissue>
    </source>
</reference>
<dbReference type="GO" id="GO:0033588">
    <property type="term" value="C:elongator holoenzyme complex"/>
    <property type="evidence" value="ECO:0007669"/>
    <property type="project" value="InterPro"/>
</dbReference>
<dbReference type="InterPro" id="IPR018627">
    <property type="entry name" value="ELP6"/>
</dbReference>
<evidence type="ECO:0000256" key="2">
    <source>
        <dbReference type="ARBA" id="ARBA00008837"/>
    </source>
</evidence>
<comment type="pathway">
    <text evidence="1">tRNA modification; 5-methoxycarbonylmethyl-2-thiouridine-tRNA biosynthesis.</text>
</comment>
<evidence type="ECO:0000256" key="3">
    <source>
        <dbReference type="ARBA" id="ARBA00020263"/>
    </source>
</evidence>
<dbReference type="InterPro" id="IPR027417">
    <property type="entry name" value="P-loop_NTPase"/>
</dbReference>
<dbReference type="EMBL" id="GGLE01004704">
    <property type="protein sequence ID" value="MBY08830.1"/>
    <property type="molecule type" value="Transcribed_RNA"/>
</dbReference>
<dbReference type="Gene3D" id="3.40.50.300">
    <property type="entry name" value="P-loop containing nucleotide triphosphate hydrolases"/>
    <property type="match status" value="1"/>
</dbReference>
<comment type="similarity">
    <text evidence="2">Belongs to the ELP6 family.</text>
</comment>
<name>A0A2R5LH31_9ACAR</name>